<dbReference type="Pfam" id="PF08031">
    <property type="entry name" value="BBE"/>
    <property type="match status" value="1"/>
</dbReference>
<dbReference type="PANTHER" id="PTHR42973">
    <property type="entry name" value="BINDING OXIDOREDUCTASE, PUTATIVE (AFU_ORTHOLOGUE AFUA_1G17690)-RELATED"/>
    <property type="match status" value="1"/>
</dbReference>
<dbReference type="GO" id="GO:0071949">
    <property type="term" value="F:FAD binding"/>
    <property type="evidence" value="ECO:0007669"/>
    <property type="project" value="InterPro"/>
</dbReference>
<evidence type="ECO:0000256" key="5">
    <source>
        <dbReference type="ARBA" id="ARBA00023002"/>
    </source>
</evidence>
<dbReference type="InterPro" id="IPR006094">
    <property type="entry name" value="Oxid_FAD_bind_N"/>
</dbReference>
<dbReference type="GeneID" id="54566305"/>
<evidence type="ECO:0000256" key="3">
    <source>
        <dbReference type="ARBA" id="ARBA00022630"/>
    </source>
</evidence>
<feature type="domain" description="FAD-binding PCMH-type" evidence="7">
    <location>
        <begin position="113"/>
        <end position="292"/>
    </location>
</feature>
<dbReference type="Gene3D" id="3.30.465.10">
    <property type="match status" value="1"/>
</dbReference>
<sequence length="567" mass="62531">MQNHFLWAGLLGTLPFAQPTPSQLCRRIPSDHEWPSPADWDALNTTLSGRLIRTDPIGHVCHDPTYDADACRYVQDNWDNVEWRTSLADNLLSPAFAGDSCDPFAPRAMPCTVGGNVLYNVNVTTPADVARGIEFARRRNIRLVVKNTGHDFLGRSVGYGGLGLWMHNVQGMDLIPHYKTHDYSGPAIKLMAGTQSYQAYEFVNRHGYMIAGGECATVGIAGGFTSGGGHGPASSYLGLAADQTLEFEVILANGTLLRAARDGETEDLYWALSGGGPGFGVVWSVTYKLFRDVPVVGNVISFKAGNRTEAYWQAIDTWNSLITAIADVQGFAYTNIGPDEFSITPVFVPNSNRQEMETLLSPLHRRLEELGIPYDSNTTEFRGFYDAWRALLPQKGAGYGINHLTTRLLPRRVFTQDLQNFASVARSIVDEGGYLLEMVVSPRHASPVSSGGRGRSDTAVNAAWQSSDMLFYAISGRENSTQADVDDQVTYAWGDRLRALAPESGSYMNEADPDEPDFRRAFHGEKYPRLLGVKRRYDPEGFFMRRLLWGVRSGWRGGMGGFVGLGR</sequence>
<keyword evidence="9" id="KW-1185">Reference proteome</keyword>
<dbReference type="EMBL" id="ML993599">
    <property type="protein sequence ID" value="KAF2165661.1"/>
    <property type="molecule type" value="Genomic_DNA"/>
</dbReference>
<proteinExistence type="inferred from homology"/>
<dbReference type="InterPro" id="IPR016169">
    <property type="entry name" value="FAD-bd_PCMH_sub2"/>
</dbReference>
<comment type="similarity">
    <text evidence="2">Belongs to the oxygen-dependent FAD-linked oxidoreductase family.</text>
</comment>
<keyword evidence="3" id="KW-0285">Flavoprotein</keyword>
<dbReference type="Pfam" id="PF01565">
    <property type="entry name" value="FAD_binding_4"/>
    <property type="match status" value="1"/>
</dbReference>
<accession>A0A6A6CF22</accession>
<evidence type="ECO:0000259" key="7">
    <source>
        <dbReference type="PROSITE" id="PS51387"/>
    </source>
</evidence>
<keyword evidence="4" id="KW-0274">FAD</keyword>
<feature type="chain" id="PRO_5025444272" description="FAD-binding PCMH-type domain-containing protein" evidence="6">
    <location>
        <begin position="20"/>
        <end position="567"/>
    </location>
</feature>
<dbReference type="PANTHER" id="PTHR42973:SF39">
    <property type="entry name" value="FAD-BINDING PCMH-TYPE DOMAIN-CONTAINING PROTEIN"/>
    <property type="match status" value="1"/>
</dbReference>
<evidence type="ECO:0000256" key="4">
    <source>
        <dbReference type="ARBA" id="ARBA00022827"/>
    </source>
</evidence>
<gene>
    <name evidence="8" type="ORF">M409DRAFT_55550</name>
</gene>
<evidence type="ECO:0000256" key="6">
    <source>
        <dbReference type="SAM" id="SignalP"/>
    </source>
</evidence>
<evidence type="ECO:0000313" key="9">
    <source>
        <dbReference type="Proteomes" id="UP000799537"/>
    </source>
</evidence>
<evidence type="ECO:0000256" key="2">
    <source>
        <dbReference type="ARBA" id="ARBA00005466"/>
    </source>
</evidence>
<keyword evidence="6" id="KW-0732">Signal</keyword>
<dbReference type="GO" id="GO:0016491">
    <property type="term" value="F:oxidoreductase activity"/>
    <property type="evidence" value="ECO:0007669"/>
    <property type="project" value="UniProtKB-KW"/>
</dbReference>
<evidence type="ECO:0000256" key="1">
    <source>
        <dbReference type="ARBA" id="ARBA00001974"/>
    </source>
</evidence>
<dbReference type="SUPFAM" id="SSF56176">
    <property type="entry name" value="FAD-binding/transporter-associated domain-like"/>
    <property type="match status" value="1"/>
</dbReference>
<dbReference type="PROSITE" id="PS51387">
    <property type="entry name" value="FAD_PCMH"/>
    <property type="match status" value="1"/>
</dbReference>
<keyword evidence="5" id="KW-0560">Oxidoreductase</keyword>
<dbReference type="InterPro" id="IPR012951">
    <property type="entry name" value="BBE"/>
</dbReference>
<dbReference type="Gene3D" id="3.40.462.20">
    <property type="match status" value="1"/>
</dbReference>
<name>A0A6A6CF22_ZASCE</name>
<dbReference type="InterPro" id="IPR016166">
    <property type="entry name" value="FAD-bd_PCMH"/>
</dbReference>
<comment type="cofactor">
    <cofactor evidence="1">
        <name>FAD</name>
        <dbReference type="ChEBI" id="CHEBI:57692"/>
    </cofactor>
</comment>
<protein>
    <recommendedName>
        <fullName evidence="7">FAD-binding PCMH-type domain-containing protein</fullName>
    </recommendedName>
</protein>
<dbReference type="AlphaFoldDB" id="A0A6A6CF22"/>
<reference evidence="8" key="1">
    <citation type="journal article" date="2020" name="Stud. Mycol.">
        <title>101 Dothideomycetes genomes: a test case for predicting lifestyles and emergence of pathogens.</title>
        <authorList>
            <person name="Haridas S."/>
            <person name="Albert R."/>
            <person name="Binder M."/>
            <person name="Bloem J."/>
            <person name="Labutti K."/>
            <person name="Salamov A."/>
            <person name="Andreopoulos B."/>
            <person name="Baker S."/>
            <person name="Barry K."/>
            <person name="Bills G."/>
            <person name="Bluhm B."/>
            <person name="Cannon C."/>
            <person name="Castanera R."/>
            <person name="Culley D."/>
            <person name="Daum C."/>
            <person name="Ezra D."/>
            <person name="Gonzalez J."/>
            <person name="Henrissat B."/>
            <person name="Kuo A."/>
            <person name="Liang C."/>
            <person name="Lipzen A."/>
            <person name="Lutzoni F."/>
            <person name="Magnuson J."/>
            <person name="Mondo S."/>
            <person name="Nolan M."/>
            <person name="Ohm R."/>
            <person name="Pangilinan J."/>
            <person name="Park H.-J."/>
            <person name="Ramirez L."/>
            <person name="Alfaro M."/>
            <person name="Sun H."/>
            <person name="Tritt A."/>
            <person name="Yoshinaga Y."/>
            <person name="Zwiers L.-H."/>
            <person name="Turgeon B."/>
            <person name="Goodwin S."/>
            <person name="Spatafora J."/>
            <person name="Crous P."/>
            <person name="Grigoriev I."/>
        </authorList>
    </citation>
    <scope>NUCLEOTIDE SEQUENCE</scope>
    <source>
        <strain evidence="8">ATCC 36951</strain>
    </source>
</reference>
<organism evidence="8 9">
    <name type="scientific">Zasmidium cellare ATCC 36951</name>
    <dbReference type="NCBI Taxonomy" id="1080233"/>
    <lineage>
        <taxon>Eukaryota</taxon>
        <taxon>Fungi</taxon>
        <taxon>Dikarya</taxon>
        <taxon>Ascomycota</taxon>
        <taxon>Pezizomycotina</taxon>
        <taxon>Dothideomycetes</taxon>
        <taxon>Dothideomycetidae</taxon>
        <taxon>Mycosphaerellales</taxon>
        <taxon>Mycosphaerellaceae</taxon>
        <taxon>Zasmidium</taxon>
    </lineage>
</organism>
<evidence type="ECO:0000313" key="8">
    <source>
        <dbReference type="EMBL" id="KAF2165661.1"/>
    </source>
</evidence>
<dbReference type="OrthoDB" id="9983560at2759"/>
<dbReference type="InterPro" id="IPR036318">
    <property type="entry name" value="FAD-bd_PCMH-like_sf"/>
</dbReference>
<dbReference type="InterPro" id="IPR050416">
    <property type="entry name" value="FAD-linked_Oxidoreductase"/>
</dbReference>
<feature type="signal peptide" evidence="6">
    <location>
        <begin position="1"/>
        <end position="19"/>
    </location>
</feature>
<dbReference type="Proteomes" id="UP000799537">
    <property type="component" value="Unassembled WGS sequence"/>
</dbReference>
<dbReference type="RefSeq" id="XP_033666550.1">
    <property type="nucleotide sequence ID" value="XM_033813033.1"/>
</dbReference>